<dbReference type="PANTHER" id="PTHR30055:SF153">
    <property type="entry name" value="HTH-TYPE TRANSCRIPTIONAL REPRESSOR RV3405C"/>
    <property type="match status" value="1"/>
</dbReference>
<evidence type="ECO:0000259" key="3">
    <source>
        <dbReference type="PROSITE" id="PS50977"/>
    </source>
</evidence>
<dbReference type="Gene3D" id="1.10.10.60">
    <property type="entry name" value="Homeodomain-like"/>
    <property type="match status" value="1"/>
</dbReference>
<dbReference type="InterPro" id="IPR036271">
    <property type="entry name" value="Tet_transcr_reg_TetR-rel_C_sf"/>
</dbReference>
<dbReference type="RefSeq" id="WP_083120153.1">
    <property type="nucleotide sequence ID" value="NZ_JACKUO010000026.1"/>
</dbReference>
<dbReference type="EMBL" id="MVIH01000006">
    <property type="protein sequence ID" value="ORB52331.1"/>
    <property type="molecule type" value="Genomic_DNA"/>
</dbReference>
<dbReference type="SUPFAM" id="SSF48498">
    <property type="entry name" value="Tetracyclin repressor-like, C-terminal domain"/>
    <property type="match status" value="1"/>
</dbReference>
<name>A0A1X0IU54_MYCRH</name>
<accession>A0A1X0IU54</accession>
<dbReference type="Pfam" id="PF00440">
    <property type="entry name" value="TetR_N"/>
    <property type="match status" value="1"/>
</dbReference>
<dbReference type="SUPFAM" id="SSF46689">
    <property type="entry name" value="Homeodomain-like"/>
    <property type="match status" value="1"/>
</dbReference>
<dbReference type="PROSITE" id="PS50977">
    <property type="entry name" value="HTH_TETR_2"/>
    <property type="match status" value="1"/>
</dbReference>
<dbReference type="OrthoDB" id="3816938at2"/>
<feature type="DNA-binding region" description="H-T-H motif" evidence="2">
    <location>
        <begin position="35"/>
        <end position="54"/>
    </location>
</feature>
<dbReference type="AlphaFoldDB" id="A0A1X0IU54"/>
<dbReference type="GO" id="GO:0003700">
    <property type="term" value="F:DNA-binding transcription factor activity"/>
    <property type="evidence" value="ECO:0007669"/>
    <property type="project" value="TreeGrafter"/>
</dbReference>
<organism evidence="4 5">
    <name type="scientific">Mycolicibacterium rhodesiae</name>
    <name type="common">Mycobacterium rhodesiae</name>
    <dbReference type="NCBI Taxonomy" id="36814"/>
    <lineage>
        <taxon>Bacteria</taxon>
        <taxon>Bacillati</taxon>
        <taxon>Actinomycetota</taxon>
        <taxon>Actinomycetes</taxon>
        <taxon>Mycobacteriales</taxon>
        <taxon>Mycobacteriaceae</taxon>
        <taxon>Mycolicibacterium</taxon>
    </lineage>
</organism>
<dbReference type="PANTHER" id="PTHR30055">
    <property type="entry name" value="HTH-TYPE TRANSCRIPTIONAL REGULATOR RUTR"/>
    <property type="match status" value="1"/>
</dbReference>
<dbReference type="InterPro" id="IPR009057">
    <property type="entry name" value="Homeodomain-like_sf"/>
</dbReference>
<proteinExistence type="predicted"/>
<dbReference type="InterPro" id="IPR050109">
    <property type="entry name" value="HTH-type_TetR-like_transc_reg"/>
</dbReference>
<evidence type="ECO:0000313" key="4">
    <source>
        <dbReference type="EMBL" id="ORB52331.1"/>
    </source>
</evidence>
<keyword evidence="1 2" id="KW-0238">DNA-binding</keyword>
<dbReference type="InterPro" id="IPR001647">
    <property type="entry name" value="HTH_TetR"/>
</dbReference>
<keyword evidence="5" id="KW-1185">Reference proteome</keyword>
<comment type="caution">
    <text evidence="4">The sequence shown here is derived from an EMBL/GenBank/DDBJ whole genome shotgun (WGS) entry which is preliminary data.</text>
</comment>
<sequence>MVQSQDLPVNRVDIDPRLIDATAAAIARWGLTETTRERIAAEAGLSRATIYRREVTRDQLVAALTARAAQTFRNAIFPAITGRGTAAERLQAALEAMCAAADEYLPLLAGMFLAHGEVFHRPGPDALTVDVFAEPLERLLIDGAADGTLRHVPEAVTATVLFNMVGWGYIHLRASHHWDPEVARRSVIGLALHGLVAGKAD</sequence>
<feature type="domain" description="HTH tetR-type" evidence="3">
    <location>
        <begin position="12"/>
        <end position="72"/>
    </location>
</feature>
<reference evidence="4 5" key="1">
    <citation type="submission" date="2016-12" db="EMBL/GenBank/DDBJ databases">
        <title>The new phylogeny of genus Mycobacterium.</title>
        <authorList>
            <person name="Tortoli E."/>
            <person name="Trovato A."/>
            <person name="Cirillo D.M."/>
        </authorList>
    </citation>
    <scope>NUCLEOTIDE SEQUENCE [LARGE SCALE GENOMIC DNA]</scope>
    <source>
        <strain evidence="4 5">DSM 44223</strain>
    </source>
</reference>
<protein>
    <submittedName>
        <fullName evidence="4">TetR family transcriptional regulator</fullName>
    </submittedName>
</protein>
<evidence type="ECO:0000256" key="2">
    <source>
        <dbReference type="PROSITE-ProRule" id="PRU00335"/>
    </source>
</evidence>
<dbReference type="Gene3D" id="1.10.357.10">
    <property type="entry name" value="Tetracycline Repressor, domain 2"/>
    <property type="match status" value="1"/>
</dbReference>
<gene>
    <name evidence="4" type="ORF">BST42_15345</name>
</gene>
<dbReference type="GO" id="GO:0000976">
    <property type="term" value="F:transcription cis-regulatory region binding"/>
    <property type="evidence" value="ECO:0007669"/>
    <property type="project" value="TreeGrafter"/>
</dbReference>
<evidence type="ECO:0000313" key="5">
    <source>
        <dbReference type="Proteomes" id="UP000192534"/>
    </source>
</evidence>
<evidence type="ECO:0000256" key="1">
    <source>
        <dbReference type="ARBA" id="ARBA00023125"/>
    </source>
</evidence>
<dbReference type="Proteomes" id="UP000192534">
    <property type="component" value="Unassembled WGS sequence"/>
</dbReference>